<proteinExistence type="predicted"/>
<dbReference type="AlphaFoldDB" id="A0A6S6W9B9"/>
<dbReference type="GO" id="GO:0080008">
    <property type="term" value="C:Cul4-RING E3 ubiquitin ligase complex"/>
    <property type="evidence" value="ECO:0007669"/>
    <property type="project" value="TreeGrafter"/>
</dbReference>
<accession>A0A6S6W9B9</accession>
<dbReference type="PANTHER" id="PTHR44472">
    <property type="entry name" value="DDB1- AND CUL4-ASSOCIATED FACTOR 4-RELATED"/>
    <property type="match status" value="1"/>
</dbReference>
<gene>
    <name evidence="3" type="ORF">PTTW11_08061</name>
</gene>
<dbReference type="InterPro" id="IPR052254">
    <property type="entry name" value="CUL4-DDB1_E3_ligase_receptor"/>
</dbReference>
<name>A0A6S6W9B9_9PLEO</name>
<keyword evidence="1" id="KW-0853">WD repeat</keyword>
<dbReference type="EMBL" id="HG992983">
    <property type="protein sequence ID" value="CAE7195020.1"/>
    <property type="molecule type" value="Genomic_DNA"/>
</dbReference>
<organism evidence="3 4">
    <name type="scientific">Pyrenophora teres f. teres</name>
    <dbReference type="NCBI Taxonomy" id="97479"/>
    <lineage>
        <taxon>Eukaryota</taxon>
        <taxon>Fungi</taxon>
        <taxon>Dikarya</taxon>
        <taxon>Ascomycota</taxon>
        <taxon>Pezizomycotina</taxon>
        <taxon>Dothideomycetes</taxon>
        <taxon>Pleosporomycetidae</taxon>
        <taxon>Pleosporales</taxon>
        <taxon>Pleosporineae</taxon>
        <taxon>Pleosporaceae</taxon>
        <taxon>Pyrenophora</taxon>
    </lineage>
</organism>
<reference evidence="3" key="1">
    <citation type="submission" date="2021-02" db="EMBL/GenBank/DDBJ databases">
        <authorList>
            <person name="Syme A R."/>
            <person name="Syme A R."/>
            <person name="Moolhuijzen P."/>
        </authorList>
    </citation>
    <scope>NUCLEOTIDE SEQUENCE</scope>
    <source>
        <strain evidence="3">W1-1</strain>
    </source>
</reference>
<keyword evidence="2" id="KW-0677">Repeat</keyword>
<evidence type="ECO:0000313" key="4">
    <source>
        <dbReference type="Proteomes" id="UP000472372"/>
    </source>
</evidence>
<evidence type="ECO:0000256" key="2">
    <source>
        <dbReference type="ARBA" id="ARBA00022737"/>
    </source>
</evidence>
<dbReference type="Gene3D" id="2.130.10.10">
    <property type="entry name" value="YVTN repeat-like/Quinoprotein amine dehydrogenase"/>
    <property type="match status" value="1"/>
</dbReference>
<evidence type="ECO:0008006" key="5">
    <source>
        <dbReference type="Google" id="ProtNLM"/>
    </source>
</evidence>
<evidence type="ECO:0000256" key="1">
    <source>
        <dbReference type="ARBA" id="ARBA00022574"/>
    </source>
</evidence>
<dbReference type="PANTHER" id="PTHR44472:SF1">
    <property type="entry name" value="DDB1 AND CUL4 ASSOCIATED FACTOR 4"/>
    <property type="match status" value="1"/>
</dbReference>
<protein>
    <recommendedName>
        <fullName evidence="5">WD40 repeat protein</fullName>
    </recommendedName>
</protein>
<dbReference type="InterPro" id="IPR015943">
    <property type="entry name" value="WD40/YVTN_repeat-like_dom_sf"/>
</dbReference>
<dbReference type="SMART" id="SM00320">
    <property type="entry name" value="WD40"/>
    <property type="match status" value="2"/>
</dbReference>
<sequence length="508" mass="57656">MNGQPIPGYFFDEEKKKYFKIQTRTASQGSEFKYSVDNIKKLERKEHIQNISIARSNKVRKERVVRRNPNSFVLTHVEREIGIKRSLAYIQHLWPDACAFGIKSQPQQVITPTPSQPSIRLFDRDPISHSIYAIHGSNSVREQKIRSNNIRELGESDEVYDLSLDNPYAFYPWDEIGRMTSIVSSLRYLPATGALAVTTLGSDRPPELWFCDPGRDEPYVGQKITPKNCATIWDVAARPTSFSPSPGLVNSVAASHTEHVVTAASRSMLLSTRSQTGAWDTRVPVTDLPSELIALEWISYTTVALGSRDGSVCLYDTRSGGSSQVLTHPGPISKLKRADDETRLICSGLDDTLFLYDIRSPRLSRNASRTTFNYENHHYNEQYFRSLYPNDRDTAKRRKLNHKAFKNWSQPVLTFAHTNRDDLELDIDVHPRLGLLAAAQDLSTDTAIRISNIWTGRTVKEIHNHSKRSGKTSEREKIRTLKFIDRDDGIGGVDLWSCWNAGIAKFTW</sequence>
<dbReference type="InterPro" id="IPR036322">
    <property type="entry name" value="WD40_repeat_dom_sf"/>
</dbReference>
<dbReference type="Proteomes" id="UP000472372">
    <property type="component" value="Chromosome 7"/>
</dbReference>
<evidence type="ECO:0000313" key="3">
    <source>
        <dbReference type="EMBL" id="CAE7195020.1"/>
    </source>
</evidence>
<dbReference type="InterPro" id="IPR001680">
    <property type="entry name" value="WD40_rpt"/>
</dbReference>
<dbReference type="SUPFAM" id="SSF50978">
    <property type="entry name" value="WD40 repeat-like"/>
    <property type="match status" value="1"/>
</dbReference>